<organism evidence="2 3">
    <name type="scientific">Chryseomicrobium excrementi</name>
    <dbReference type="NCBI Taxonomy" id="2041346"/>
    <lineage>
        <taxon>Bacteria</taxon>
        <taxon>Bacillati</taxon>
        <taxon>Bacillota</taxon>
        <taxon>Bacilli</taxon>
        <taxon>Bacillales</taxon>
        <taxon>Caryophanaceae</taxon>
        <taxon>Chryseomicrobium</taxon>
    </lineage>
</organism>
<sequence>MWLDFYGGFGVLLASVCIWWLLFFAILRLKRWGMETRSWKSDLVVTAIQSVIVTMLFPVIVDWLR</sequence>
<evidence type="ECO:0000313" key="2">
    <source>
        <dbReference type="EMBL" id="PJK16003.1"/>
    </source>
</evidence>
<evidence type="ECO:0000313" key="3">
    <source>
        <dbReference type="Proteomes" id="UP000228680"/>
    </source>
</evidence>
<dbReference type="AlphaFoldDB" id="A0A2M9EXQ8"/>
<dbReference type="EMBL" id="PCGR01000004">
    <property type="protein sequence ID" value="PJK16003.1"/>
    <property type="molecule type" value="Genomic_DNA"/>
</dbReference>
<keyword evidence="1" id="KW-1133">Transmembrane helix</keyword>
<protein>
    <submittedName>
        <fullName evidence="2">Uncharacterized protein</fullName>
    </submittedName>
</protein>
<comment type="caution">
    <text evidence="2">The sequence shown here is derived from an EMBL/GenBank/DDBJ whole genome shotgun (WGS) entry which is preliminary data.</text>
</comment>
<gene>
    <name evidence="2" type="ORF">CQS04_12275</name>
</gene>
<feature type="transmembrane region" description="Helical" evidence="1">
    <location>
        <begin position="41"/>
        <end position="61"/>
    </location>
</feature>
<dbReference type="RefSeq" id="WP_100354408.1">
    <property type="nucleotide sequence ID" value="NZ_PCGR01000004.1"/>
</dbReference>
<proteinExistence type="predicted"/>
<dbReference type="Proteomes" id="UP000228680">
    <property type="component" value="Unassembled WGS sequence"/>
</dbReference>
<name>A0A2M9EXQ8_9BACL</name>
<feature type="transmembrane region" description="Helical" evidence="1">
    <location>
        <begin position="6"/>
        <end position="29"/>
    </location>
</feature>
<keyword evidence="1" id="KW-0472">Membrane</keyword>
<reference evidence="2 3" key="1">
    <citation type="submission" date="2017-10" db="EMBL/GenBank/DDBJ databases">
        <title>Draft genome of Chryseomicrobium casticus sp. nov.</title>
        <authorList>
            <person name="Chakraborty R."/>
            <person name="Saha T."/>
        </authorList>
    </citation>
    <scope>NUCLEOTIDE SEQUENCE [LARGE SCALE GENOMIC DNA]</scope>
    <source>
        <strain evidence="2 3">ET03</strain>
    </source>
</reference>
<evidence type="ECO:0000256" key="1">
    <source>
        <dbReference type="SAM" id="Phobius"/>
    </source>
</evidence>
<keyword evidence="3" id="KW-1185">Reference proteome</keyword>
<keyword evidence="1" id="KW-0812">Transmembrane</keyword>
<accession>A0A2M9EXQ8</accession>